<accession>A0ABN3UJG9</accession>
<evidence type="ECO:0000313" key="4">
    <source>
        <dbReference type="Proteomes" id="UP001501842"/>
    </source>
</evidence>
<evidence type="ECO:0000313" key="3">
    <source>
        <dbReference type="EMBL" id="GAA2734048.1"/>
    </source>
</evidence>
<protein>
    <recommendedName>
        <fullName evidence="5">AI-2E family transporter</fullName>
    </recommendedName>
</protein>
<gene>
    <name evidence="3" type="ORF">GCM10010439_55560</name>
</gene>
<comment type="caution">
    <text evidence="3">The sequence shown here is derived from an EMBL/GenBank/DDBJ whole genome shotgun (WGS) entry which is preliminary data.</text>
</comment>
<sequence>MSRFSSGSGRNRRPEAELPAPGPASVRSVGGAVLVLLIIMVVCLWLILQGLTPLVALGVTAGIGLIAAEVAARFSGRPGTWLTRLLGQSLQA</sequence>
<proteinExistence type="predicted"/>
<dbReference type="Proteomes" id="UP001501842">
    <property type="component" value="Unassembled WGS sequence"/>
</dbReference>
<evidence type="ECO:0000256" key="2">
    <source>
        <dbReference type="SAM" id="Phobius"/>
    </source>
</evidence>
<reference evidence="3 4" key="1">
    <citation type="journal article" date="2019" name="Int. J. Syst. Evol. Microbiol.">
        <title>The Global Catalogue of Microorganisms (GCM) 10K type strain sequencing project: providing services to taxonomists for standard genome sequencing and annotation.</title>
        <authorList>
            <consortium name="The Broad Institute Genomics Platform"/>
            <consortium name="The Broad Institute Genome Sequencing Center for Infectious Disease"/>
            <person name="Wu L."/>
            <person name="Ma J."/>
        </authorList>
    </citation>
    <scope>NUCLEOTIDE SEQUENCE [LARGE SCALE GENOMIC DNA]</scope>
    <source>
        <strain evidence="3 4">JCM 8201</strain>
    </source>
</reference>
<keyword evidence="2" id="KW-0812">Transmembrane</keyword>
<keyword evidence="2" id="KW-1133">Transmembrane helix</keyword>
<dbReference type="RefSeq" id="WP_344454462.1">
    <property type="nucleotide sequence ID" value="NZ_BAAATZ010000027.1"/>
</dbReference>
<organism evidence="3 4">
    <name type="scientific">Actinocorallia aurantiaca</name>
    <dbReference type="NCBI Taxonomy" id="46204"/>
    <lineage>
        <taxon>Bacteria</taxon>
        <taxon>Bacillati</taxon>
        <taxon>Actinomycetota</taxon>
        <taxon>Actinomycetes</taxon>
        <taxon>Streptosporangiales</taxon>
        <taxon>Thermomonosporaceae</taxon>
        <taxon>Actinocorallia</taxon>
    </lineage>
</organism>
<dbReference type="EMBL" id="BAAATZ010000027">
    <property type="protein sequence ID" value="GAA2734048.1"/>
    <property type="molecule type" value="Genomic_DNA"/>
</dbReference>
<feature type="region of interest" description="Disordered" evidence="1">
    <location>
        <begin position="1"/>
        <end position="26"/>
    </location>
</feature>
<evidence type="ECO:0000256" key="1">
    <source>
        <dbReference type="SAM" id="MobiDB-lite"/>
    </source>
</evidence>
<feature type="transmembrane region" description="Helical" evidence="2">
    <location>
        <begin position="29"/>
        <end position="48"/>
    </location>
</feature>
<feature type="transmembrane region" description="Helical" evidence="2">
    <location>
        <begin position="54"/>
        <end position="74"/>
    </location>
</feature>
<name>A0ABN3UJG9_9ACTN</name>
<keyword evidence="4" id="KW-1185">Reference proteome</keyword>
<evidence type="ECO:0008006" key="5">
    <source>
        <dbReference type="Google" id="ProtNLM"/>
    </source>
</evidence>
<keyword evidence="2" id="KW-0472">Membrane</keyword>